<proteinExistence type="predicted"/>
<dbReference type="EMBL" id="GL882890">
    <property type="protein sequence ID" value="EGF77810.1"/>
    <property type="molecule type" value="Genomic_DNA"/>
</dbReference>
<evidence type="ECO:0000313" key="2">
    <source>
        <dbReference type="Proteomes" id="UP000007241"/>
    </source>
</evidence>
<sequence>MQVCNTRLTRLARILVDIYDIDAKLHSRMNVHNLMWSIVWFHCYRSLTPVIALIANSSPRLTSVSELMTDDTVYPTKSNTLIVSVWPSVDRSIGVKVFPTGVVKEPPTDASTKKSALSWGNNRLDSYDTDQLSLSLTDGGKALQPYGPVPASVKESKIWSVS</sequence>
<reference evidence="1 2" key="1">
    <citation type="submission" date="2009-12" db="EMBL/GenBank/DDBJ databases">
        <title>The draft genome of Batrachochytrium dendrobatidis.</title>
        <authorList>
            <consortium name="US DOE Joint Genome Institute (JGI-PGF)"/>
            <person name="Kuo A."/>
            <person name="Salamov A."/>
            <person name="Schmutz J."/>
            <person name="Lucas S."/>
            <person name="Pitluck S."/>
            <person name="Rosenblum E."/>
            <person name="Stajich J."/>
            <person name="Eisen M."/>
            <person name="Grigoriev I.V."/>
        </authorList>
    </citation>
    <scope>NUCLEOTIDE SEQUENCE [LARGE SCALE GENOMIC DNA]</scope>
    <source>
        <strain evidence="2">JAM81 / FGSC 10211</strain>
    </source>
</reference>
<keyword evidence="2" id="KW-1185">Reference proteome</keyword>
<dbReference type="AlphaFoldDB" id="F4P9N6"/>
<evidence type="ECO:0000313" key="1">
    <source>
        <dbReference type="EMBL" id="EGF77810.1"/>
    </source>
</evidence>
<organism evidence="1 2">
    <name type="scientific">Batrachochytrium dendrobatidis (strain JAM81 / FGSC 10211)</name>
    <name type="common">Frog chytrid fungus</name>
    <dbReference type="NCBI Taxonomy" id="684364"/>
    <lineage>
        <taxon>Eukaryota</taxon>
        <taxon>Fungi</taxon>
        <taxon>Fungi incertae sedis</taxon>
        <taxon>Chytridiomycota</taxon>
        <taxon>Chytridiomycota incertae sedis</taxon>
        <taxon>Chytridiomycetes</taxon>
        <taxon>Rhizophydiales</taxon>
        <taxon>Rhizophydiales incertae sedis</taxon>
        <taxon>Batrachochytrium</taxon>
    </lineage>
</organism>
<dbReference type="HOGENOM" id="CLU_1635064_0_0_1"/>
<dbReference type="GeneID" id="18239219"/>
<dbReference type="RefSeq" id="XP_006681368.1">
    <property type="nucleotide sequence ID" value="XM_006681305.1"/>
</dbReference>
<gene>
    <name evidence="1" type="ORF">BATDEDRAFT_27075</name>
</gene>
<dbReference type="InParanoid" id="F4P9N6"/>
<accession>F4P9N6</accession>
<protein>
    <submittedName>
        <fullName evidence="1">Uncharacterized protein</fullName>
    </submittedName>
</protein>
<name>F4P9N6_BATDJ</name>
<dbReference type="Proteomes" id="UP000007241">
    <property type="component" value="Unassembled WGS sequence"/>
</dbReference>